<evidence type="ECO:0000256" key="1">
    <source>
        <dbReference type="SAM" id="MobiDB-lite"/>
    </source>
</evidence>
<dbReference type="Proteomes" id="UP000276133">
    <property type="component" value="Unassembled WGS sequence"/>
</dbReference>
<accession>A0A3M7P281</accession>
<protein>
    <submittedName>
        <fullName evidence="2">Uncharacterized protein</fullName>
    </submittedName>
</protein>
<evidence type="ECO:0000313" key="2">
    <source>
        <dbReference type="EMBL" id="RMZ93181.1"/>
    </source>
</evidence>
<dbReference type="AlphaFoldDB" id="A0A3M7P281"/>
<proteinExistence type="predicted"/>
<dbReference type="EMBL" id="REGN01014014">
    <property type="protein sequence ID" value="RMZ93181.1"/>
    <property type="molecule type" value="Genomic_DNA"/>
</dbReference>
<organism evidence="2 3">
    <name type="scientific">Brachionus plicatilis</name>
    <name type="common">Marine rotifer</name>
    <name type="synonym">Brachionus muelleri</name>
    <dbReference type="NCBI Taxonomy" id="10195"/>
    <lineage>
        <taxon>Eukaryota</taxon>
        <taxon>Metazoa</taxon>
        <taxon>Spiralia</taxon>
        <taxon>Gnathifera</taxon>
        <taxon>Rotifera</taxon>
        <taxon>Eurotatoria</taxon>
        <taxon>Monogononta</taxon>
        <taxon>Pseudotrocha</taxon>
        <taxon>Ploima</taxon>
        <taxon>Brachionidae</taxon>
        <taxon>Brachionus</taxon>
    </lineage>
</organism>
<feature type="region of interest" description="Disordered" evidence="1">
    <location>
        <begin position="31"/>
        <end position="72"/>
    </location>
</feature>
<comment type="caution">
    <text evidence="2">The sequence shown here is derived from an EMBL/GenBank/DDBJ whole genome shotgun (WGS) entry which is preliminary data.</text>
</comment>
<feature type="compositionally biased region" description="Basic and acidic residues" evidence="1">
    <location>
        <begin position="43"/>
        <end position="56"/>
    </location>
</feature>
<feature type="compositionally biased region" description="Polar residues" evidence="1">
    <location>
        <begin position="31"/>
        <end position="41"/>
    </location>
</feature>
<reference evidence="2 3" key="1">
    <citation type="journal article" date="2018" name="Sci. Rep.">
        <title>Genomic signatures of local adaptation to the degree of environmental predictability in rotifers.</title>
        <authorList>
            <person name="Franch-Gras L."/>
            <person name="Hahn C."/>
            <person name="Garcia-Roger E.M."/>
            <person name="Carmona M.J."/>
            <person name="Serra M."/>
            <person name="Gomez A."/>
        </authorList>
    </citation>
    <scope>NUCLEOTIDE SEQUENCE [LARGE SCALE GENOMIC DNA]</scope>
    <source>
        <strain evidence="2">HYR1</strain>
    </source>
</reference>
<evidence type="ECO:0000313" key="3">
    <source>
        <dbReference type="Proteomes" id="UP000276133"/>
    </source>
</evidence>
<sequence>MLNKSRKLLVFSKEKFESFYNLKIKETCTQKQRSSWKNSGTPKKIDEATDENKAQRELPGNKATCSLAPQLA</sequence>
<keyword evidence="3" id="KW-1185">Reference proteome</keyword>
<name>A0A3M7P281_BRAPC</name>
<gene>
    <name evidence="2" type="ORF">BpHYR1_046151</name>
</gene>